<sequence>MTNHVGGSSLLQARNNHHHNRHRHLHSPHPHQQDQQHVARGGLVGDESNTNNNNHIRSSPEDKKLHAREVVVVQTVAVVHVVDATGAVISVATILSDAVTHPPSEPVAGVTAAGLSALGNALPSVSASAPQVSGDGAPSSTAASARAESTPLSLSSGQETVTSAPSSSSSTTAFPTFSSSGGFNSSSVRFPSLFNNSTSVHSLYTNSTKSPSSTRSKQSSKSQSITATTTLNLQITTPAAGAGGDNAPGVGGGATAPAQASATGTGSPSPGLTPAAQSAVIGGVVGSIAGIAIIALFLMFIIKWKKRQGGKIMLLGDGGDSPLQGRGQPSGSGGRGGMMSRRSIPFAIPSALAKLSGNKRIAEGPADEPSTGERGFYRVSGKKLLPVLQSGGDGYSDPRDPHDRNPHDSTMSGTSYYRDSQAFFDDAPQLQLQLGSPMRPDSGVPIMRSGPGRTPVKEQAAFFSDHRPMTPPTVDPLGRSLMPQAGSRGSGGSGSRFTEDT</sequence>
<feature type="compositionally biased region" description="Polar residues" evidence="1">
    <location>
        <begin position="47"/>
        <end position="57"/>
    </location>
</feature>
<gene>
    <name evidence="3" type="ORF">B0T24DRAFT_271588</name>
</gene>
<feature type="region of interest" description="Disordered" evidence="1">
    <location>
        <begin position="125"/>
        <end position="178"/>
    </location>
</feature>
<feature type="compositionally biased region" description="Basic and acidic residues" evidence="1">
    <location>
        <begin position="396"/>
        <end position="407"/>
    </location>
</feature>
<feature type="compositionally biased region" description="Low complexity" evidence="1">
    <location>
        <begin position="162"/>
        <end position="178"/>
    </location>
</feature>
<dbReference type="EMBL" id="JAULSN010000004">
    <property type="protein sequence ID" value="KAK3373691.1"/>
    <property type="molecule type" value="Genomic_DNA"/>
</dbReference>
<comment type="caution">
    <text evidence="3">The sequence shown here is derived from an EMBL/GenBank/DDBJ whole genome shotgun (WGS) entry which is preliminary data.</text>
</comment>
<evidence type="ECO:0000256" key="2">
    <source>
        <dbReference type="SAM" id="Phobius"/>
    </source>
</evidence>
<keyword evidence="2" id="KW-0812">Transmembrane</keyword>
<feature type="compositionally biased region" description="Polar residues" evidence="1">
    <location>
        <begin position="261"/>
        <end position="270"/>
    </location>
</feature>
<organism evidence="3 4">
    <name type="scientific">Lasiosphaeria ovina</name>
    <dbReference type="NCBI Taxonomy" id="92902"/>
    <lineage>
        <taxon>Eukaryota</taxon>
        <taxon>Fungi</taxon>
        <taxon>Dikarya</taxon>
        <taxon>Ascomycota</taxon>
        <taxon>Pezizomycotina</taxon>
        <taxon>Sordariomycetes</taxon>
        <taxon>Sordariomycetidae</taxon>
        <taxon>Sordariales</taxon>
        <taxon>Lasiosphaeriaceae</taxon>
        <taxon>Lasiosphaeria</taxon>
    </lineage>
</organism>
<reference evidence="3" key="2">
    <citation type="submission" date="2023-06" db="EMBL/GenBank/DDBJ databases">
        <authorList>
            <consortium name="Lawrence Berkeley National Laboratory"/>
            <person name="Haridas S."/>
            <person name="Hensen N."/>
            <person name="Bonometti L."/>
            <person name="Westerberg I."/>
            <person name="Brannstrom I.O."/>
            <person name="Guillou S."/>
            <person name="Cros-Aarteil S."/>
            <person name="Calhoun S."/>
            <person name="Kuo A."/>
            <person name="Mondo S."/>
            <person name="Pangilinan J."/>
            <person name="Riley R."/>
            <person name="Labutti K."/>
            <person name="Andreopoulos B."/>
            <person name="Lipzen A."/>
            <person name="Chen C."/>
            <person name="Yanf M."/>
            <person name="Daum C."/>
            <person name="Ng V."/>
            <person name="Clum A."/>
            <person name="Steindorff A."/>
            <person name="Ohm R."/>
            <person name="Martin F."/>
            <person name="Silar P."/>
            <person name="Natvig D."/>
            <person name="Lalanne C."/>
            <person name="Gautier V."/>
            <person name="Ament-Velasquez S.L."/>
            <person name="Kruys A."/>
            <person name="Hutchinson M.I."/>
            <person name="Powell A.J."/>
            <person name="Barry K."/>
            <person name="Miller A.N."/>
            <person name="Grigoriev I.V."/>
            <person name="Debuchy R."/>
            <person name="Gladieux P."/>
            <person name="Thoren M.H."/>
            <person name="Johannesson H."/>
        </authorList>
    </citation>
    <scope>NUCLEOTIDE SEQUENCE</scope>
    <source>
        <strain evidence="3">CBS 958.72</strain>
    </source>
</reference>
<keyword evidence="2" id="KW-0472">Membrane</keyword>
<accession>A0AAE0N7K7</accession>
<dbReference type="Proteomes" id="UP001287356">
    <property type="component" value="Unassembled WGS sequence"/>
</dbReference>
<feature type="compositionally biased region" description="Basic residues" evidence="1">
    <location>
        <begin position="17"/>
        <end position="29"/>
    </location>
</feature>
<feature type="region of interest" description="Disordered" evidence="1">
    <location>
        <begin position="388"/>
        <end position="415"/>
    </location>
</feature>
<feature type="region of interest" description="Disordered" evidence="1">
    <location>
        <begin position="433"/>
        <end position="501"/>
    </location>
</feature>
<feature type="transmembrane region" description="Helical" evidence="2">
    <location>
        <begin position="279"/>
        <end position="302"/>
    </location>
</feature>
<keyword evidence="4" id="KW-1185">Reference proteome</keyword>
<feature type="compositionally biased region" description="Gly residues" evidence="1">
    <location>
        <begin position="241"/>
        <end position="254"/>
    </location>
</feature>
<evidence type="ECO:0000256" key="1">
    <source>
        <dbReference type="SAM" id="MobiDB-lite"/>
    </source>
</evidence>
<evidence type="ECO:0000313" key="4">
    <source>
        <dbReference type="Proteomes" id="UP001287356"/>
    </source>
</evidence>
<feature type="region of interest" description="Disordered" evidence="1">
    <location>
        <begin position="17"/>
        <end position="63"/>
    </location>
</feature>
<name>A0AAE0N7K7_9PEZI</name>
<keyword evidence="2" id="KW-1133">Transmembrane helix</keyword>
<dbReference type="AlphaFoldDB" id="A0AAE0N7K7"/>
<feature type="compositionally biased region" description="Gly residues" evidence="1">
    <location>
        <begin position="328"/>
        <end position="337"/>
    </location>
</feature>
<reference evidence="3" key="1">
    <citation type="journal article" date="2023" name="Mol. Phylogenet. Evol.">
        <title>Genome-scale phylogeny and comparative genomics of the fungal order Sordariales.</title>
        <authorList>
            <person name="Hensen N."/>
            <person name="Bonometti L."/>
            <person name="Westerberg I."/>
            <person name="Brannstrom I.O."/>
            <person name="Guillou S."/>
            <person name="Cros-Aarteil S."/>
            <person name="Calhoun S."/>
            <person name="Haridas S."/>
            <person name="Kuo A."/>
            <person name="Mondo S."/>
            <person name="Pangilinan J."/>
            <person name="Riley R."/>
            <person name="LaButti K."/>
            <person name="Andreopoulos B."/>
            <person name="Lipzen A."/>
            <person name="Chen C."/>
            <person name="Yan M."/>
            <person name="Daum C."/>
            <person name="Ng V."/>
            <person name="Clum A."/>
            <person name="Steindorff A."/>
            <person name="Ohm R.A."/>
            <person name="Martin F."/>
            <person name="Silar P."/>
            <person name="Natvig D.O."/>
            <person name="Lalanne C."/>
            <person name="Gautier V."/>
            <person name="Ament-Velasquez S.L."/>
            <person name="Kruys A."/>
            <person name="Hutchinson M.I."/>
            <person name="Powell A.J."/>
            <person name="Barry K."/>
            <person name="Miller A.N."/>
            <person name="Grigoriev I.V."/>
            <person name="Debuchy R."/>
            <person name="Gladieux P."/>
            <person name="Hiltunen Thoren M."/>
            <person name="Johannesson H."/>
        </authorList>
    </citation>
    <scope>NUCLEOTIDE SEQUENCE</scope>
    <source>
        <strain evidence="3">CBS 958.72</strain>
    </source>
</reference>
<evidence type="ECO:0000313" key="3">
    <source>
        <dbReference type="EMBL" id="KAK3373691.1"/>
    </source>
</evidence>
<proteinExistence type="predicted"/>
<feature type="compositionally biased region" description="Polar residues" evidence="1">
    <location>
        <begin position="152"/>
        <end position="161"/>
    </location>
</feature>
<feature type="region of interest" description="Disordered" evidence="1">
    <location>
        <begin position="318"/>
        <end position="340"/>
    </location>
</feature>
<feature type="compositionally biased region" description="Low complexity" evidence="1">
    <location>
        <begin position="205"/>
        <end position="240"/>
    </location>
</feature>
<protein>
    <submittedName>
        <fullName evidence="3">Uncharacterized protein</fullName>
    </submittedName>
</protein>
<feature type="compositionally biased region" description="Low complexity" evidence="1">
    <location>
        <begin position="137"/>
        <end position="151"/>
    </location>
</feature>
<feature type="region of interest" description="Disordered" evidence="1">
    <location>
        <begin position="203"/>
        <end position="271"/>
    </location>
</feature>